<name>A0AAD4I1E4_9PEZI</name>
<accession>A0AAD4I1E4</accession>
<organism evidence="2 3">
    <name type="scientific">Staphylotrichum longicolle</name>
    <dbReference type="NCBI Taxonomy" id="669026"/>
    <lineage>
        <taxon>Eukaryota</taxon>
        <taxon>Fungi</taxon>
        <taxon>Dikarya</taxon>
        <taxon>Ascomycota</taxon>
        <taxon>Pezizomycotina</taxon>
        <taxon>Sordariomycetes</taxon>
        <taxon>Sordariomycetidae</taxon>
        <taxon>Sordariales</taxon>
        <taxon>Chaetomiaceae</taxon>
        <taxon>Staphylotrichum</taxon>
    </lineage>
</organism>
<protein>
    <submittedName>
        <fullName evidence="2">Uncharacterized protein</fullName>
    </submittedName>
</protein>
<proteinExistence type="predicted"/>
<reference evidence="2" key="1">
    <citation type="submission" date="2023-02" db="EMBL/GenBank/DDBJ databases">
        <authorList>
            <person name="Palmer J.M."/>
        </authorList>
    </citation>
    <scope>NUCLEOTIDE SEQUENCE</scope>
    <source>
        <strain evidence="2">FW57</strain>
    </source>
</reference>
<dbReference type="EMBL" id="JAHCVI010000002">
    <property type="protein sequence ID" value="KAG7288978.1"/>
    <property type="molecule type" value="Genomic_DNA"/>
</dbReference>
<dbReference type="Proteomes" id="UP001197093">
    <property type="component" value="Unassembled WGS sequence"/>
</dbReference>
<dbReference type="AlphaFoldDB" id="A0AAD4I1E4"/>
<evidence type="ECO:0000313" key="2">
    <source>
        <dbReference type="EMBL" id="KAG7288978.1"/>
    </source>
</evidence>
<comment type="caution">
    <text evidence="2">The sequence shown here is derived from an EMBL/GenBank/DDBJ whole genome shotgun (WGS) entry which is preliminary data.</text>
</comment>
<evidence type="ECO:0000256" key="1">
    <source>
        <dbReference type="SAM" id="MobiDB-lite"/>
    </source>
</evidence>
<keyword evidence="3" id="KW-1185">Reference proteome</keyword>
<evidence type="ECO:0000313" key="3">
    <source>
        <dbReference type="Proteomes" id="UP001197093"/>
    </source>
</evidence>
<feature type="region of interest" description="Disordered" evidence="1">
    <location>
        <begin position="17"/>
        <end position="69"/>
    </location>
</feature>
<sequence>MSRPQQVARPIVRSLRQATGATATCASRPIALRPFSSTPNRKDETTTTPDTPAQPSSEAQKLASDAALLGQKKASPITSVIKQGTEDELSQLLSPQLGSRRRQARKILAQDREEKVAKIVAETAKIKRLEAADASTFRGGQA</sequence>
<gene>
    <name evidence="2" type="ORF">NEMBOFW57_005338</name>
</gene>
<feature type="compositionally biased region" description="Polar residues" evidence="1">
    <location>
        <begin position="46"/>
        <end position="59"/>
    </location>
</feature>